<comment type="similarity">
    <text evidence="2">Belongs to the FKBP-type PPIase family.</text>
</comment>
<evidence type="ECO:0000313" key="5">
    <source>
        <dbReference type="EMBL" id="MBW4769936.1"/>
    </source>
</evidence>
<accession>A0ABS6YFE0</accession>
<evidence type="ECO:0000256" key="2">
    <source>
        <dbReference type="RuleBase" id="RU003915"/>
    </source>
</evidence>
<keyword evidence="3" id="KW-0732">Signal</keyword>
<comment type="catalytic activity">
    <reaction evidence="1 2">
        <text>[protein]-peptidylproline (omega=180) = [protein]-peptidylproline (omega=0)</text>
        <dbReference type="Rhea" id="RHEA:16237"/>
        <dbReference type="Rhea" id="RHEA-COMP:10747"/>
        <dbReference type="Rhea" id="RHEA-COMP:10748"/>
        <dbReference type="ChEBI" id="CHEBI:83833"/>
        <dbReference type="ChEBI" id="CHEBI:83834"/>
        <dbReference type="EC" id="5.2.1.8"/>
    </reaction>
</comment>
<keyword evidence="6" id="KW-1185">Reference proteome</keyword>
<comment type="caution">
    <text evidence="5">The sequence shown here is derived from an EMBL/GenBank/DDBJ whole genome shotgun (WGS) entry which is preliminary data.</text>
</comment>
<feature type="domain" description="PPIase FKBP-type" evidence="4">
    <location>
        <begin position="101"/>
        <end position="211"/>
    </location>
</feature>
<name>A0ABS6YFE0_9BACT</name>
<dbReference type="GO" id="GO:0003755">
    <property type="term" value="F:peptidyl-prolyl cis-trans isomerase activity"/>
    <property type="evidence" value="ECO:0007669"/>
    <property type="project" value="UniProtKB-EC"/>
</dbReference>
<dbReference type="Pfam" id="PF00254">
    <property type="entry name" value="FKBP_C"/>
    <property type="match status" value="1"/>
</dbReference>
<feature type="signal peptide" evidence="3">
    <location>
        <begin position="1"/>
        <end position="20"/>
    </location>
</feature>
<reference evidence="5 6" key="1">
    <citation type="submission" date="2021-07" db="EMBL/GenBank/DDBJ databases">
        <title>Genomic diversity and antimicrobial resistance of Prevotella spp. isolated from chronic lung disease airways.</title>
        <authorList>
            <person name="Webb K.A."/>
            <person name="Olagoke O.S."/>
            <person name="Baird T."/>
            <person name="Neill J."/>
            <person name="Pham A."/>
            <person name="Wells T.J."/>
            <person name="Ramsay K.A."/>
            <person name="Bell S.C."/>
            <person name="Sarovich D.S."/>
            <person name="Price E.P."/>
        </authorList>
    </citation>
    <scope>NUCLEOTIDE SEQUENCE [LARGE SCALE GENOMIC DNA]</scope>
    <source>
        <strain evidence="5 6">SCHI0011.S.12</strain>
    </source>
</reference>
<dbReference type="InterPro" id="IPR001179">
    <property type="entry name" value="PPIase_FKBP_dom"/>
</dbReference>
<dbReference type="EMBL" id="JAHXCT010000007">
    <property type="protein sequence ID" value="MBW4769936.1"/>
    <property type="molecule type" value="Genomic_DNA"/>
</dbReference>
<evidence type="ECO:0000256" key="1">
    <source>
        <dbReference type="PROSITE-ProRule" id="PRU00277"/>
    </source>
</evidence>
<feature type="chain" id="PRO_5045482520" description="Peptidyl-prolyl cis-trans isomerase" evidence="3">
    <location>
        <begin position="21"/>
        <end position="217"/>
    </location>
</feature>
<sequence length="217" mass="23854">MKKYTLLYSLLFFMACLFVASCSNDIVDKEEYPNWKATNEAFFSKTLSQAKTSIASGDNTWKVFRSWTLPGSDTNYKVADDEQVVVKVLKSGTATQHPLSTDSVLVTYRARLLPSTTYPNGLAFMQTYIGGYNSKTNGAVILPVVGNIVANSNTRVALPEGYSTAIQQMVVGDRWEVYVPANLGFASSAIASIGIPEHSTIIYDITLLEINPKKSIR</sequence>
<keyword evidence="1 2" id="KW-0413">Isomerase</keyword>
<dbReference type="RefSeq" id="WP_219482078.1">
    <property type="nucleotide sequence ID" value="NZ_JAHXCT010000007.1"/>
</dbReference>
<keyword evidence="1 2" id="KW-0697">Rotamase</keyword>
<evidence type="ECO:0000313" key="6">
    <source>
        <dbReference type="Proteomes" id="UP000788426"/>
    </source>
</evidence>
<protein>
    <recommendedName>
        <fullName evidence="2">Peptidyl-prolyl cis-trans isomerase</fullName>
        <ecNumber evidence="2">5.2.1.8</ecNumber>
    </recommendedName>
</protein>
<dbReference type="Proteomes" id="UP000788426">
    <property type="component" value="Unassembled WGS sequence"/>
</dbReference>
<dbReference type="PROSITE" id="PS50059">
    <property type="entry name" value="FKBP_PPIASE"/>
    <property type="match status" value="1"/>
</dbReference>
<organism evidence="5 6">
    <name type="scientific">Hoylesella nanceiensis</name>
    <dbReference type="NCBI Taxonomy" id="425941"/>
    <lineage>
        <taxon>Bacteria</taxon>
        <taxon>Pseudomonadati</taxon>
        <taxon>Bacteroidota</taxon>
        <taxon>Bacteroidia</taxon>
        <taxon>Bacteroidales</taxon>
        <taxon>Prevotellaceae</taxon>
        <taxon>Hoylesella</taxon>
    </lineage>
</organism>
<evidence type="ECO:0000259" key="4">
    <source>
        <dbReference type="PROSITE" id="PS50059"/>
    </source>
</evidence>
<dbReference type="PROSITE" id="PS51257">
    <property type="entry name" value="PROKAR_LIPOPROTEIN"/>
    <property type="match status" value="1"/>
</dbReference>
<gene>
    <name evidence="5" type="ORF">KZO38_09250</name>
</gene>
<dbReference type="EC" id="5.2.1.8" evidence="2"/>
<evidence type="ECO:0000256" key="3">
    <source>
        <dbReference type="SAM" id="SignalP"/>
    </source>
</evidence>
<proteinExistence type="inferred from homology"/>